<reference evidence="2" key="1">
    <citation type="submission" date="2018-12" db="EMBL/GenBank/DDBJ databases">
        <title>Draft genome sequence of Flaovobacterium columnare BGFS27 isolated from channel catfish in Alabama.</title>
        <authorList>
            <person name="Cai W."/>
            <person name="Arias C."/>
        </authorList>
    </citation>
    <scope>NUCLEOTIDE SEQUENCE [LARGE SCALE GENOMIC DNA]</scope>
    <source>
        <strain evidence="2">BGFS27</strain>
    </source>
</reference>
<feature type="domain" description="Beta-lactamase-related" evidence="1">
    <location>
        <begin position="39"/>
        <end position="326"/>
    </location>
</feature>
<comment type="caution">
    <text evidence="2">The sequence shown here is derived from an EMBL/GenBank/DDBJ whole genome shotgun (WGS) entry which is preliminary data.</text>
</comment>
<organism evidence="2">
    <name type="scientific">Flavobacterium columnare</name>
    <dbReference type="NCBI Taxonomy" id="996"/>
    <lineage>
        <taxon>Bacteria</taxon>
        <taxon>Pseudomonadati</taxon>
        <taxon>Bacteroidota</taxon>
        <taxon>Flavobacteriia</taxon>
        <taxon>Flavobacteriales</taxon>
        <taxon>Flavobacteriaceae</taxon>
        <taxon>Flavobacterium</taxon>
    </lineage>
</organism>
<evidence type="ECO:0000313" key="2">
    <source>
        <dbReference type="EMBL" id="RVU87068.1"/>
    </source>
</evidence>
<dbReference type="RefSeq" id="WP_088419500.1">
    <property type="nucleotide sequence ID" value="NZ_RWGX02000008.1"/>
</dbReference>
<proteinExistence type="predicted"/>
<accession>A0AA94JNN7</accession>
<dbReference type="PANTHER" id="PTHR46825">
    <property type="entry name" value="D-ALANYL-D-ALANINE-CARBOXYPEPTIDASE/ENDOPEPTIDASE AMPH"/>
    <property type="match status" value="1"/>
</dbReference>
<dbReference type="Gene3D" id="3.40.710.10">
    <property type="entry name" value="DD-peptidase/beta-lactamase superfamily"/>
    <property type="match status" value="1"/>
</dbReference>
<name>A0AA94JNN7_9FLAO</name>
<dbReference type="AlphaFoldDB" id="A0AA94JNN7"/>
<dbReference type="SUPFAM" id="SSF56601">
    <property type="entry name" value="beta-lactamase/transpeptidase-like"/>
    <property type="match status" value="1"/>
</dbReference>
<dbReference type="InterPro" id="IPR012338">
    <property type="entry name" value="Beta-lactam/transpept-like"/>
</dbReference>
<dbReference type="PANTHER" id="PTHR46825:SF9">
    <property type="entry name" value="BETA-LACTAMASE-RELATED DOMAIN-CONTAINING PROTEIN"/>
    <property type="match status" value="1"/>
</dbReference>
<protein>
    <submittedName>
        <fullName evidence="2">Class A beta-lactamase-related serine hydrolase</fullName>
    </submittedName>
</protein>
<keyword evidence="2" id="KW-0378">Hydrolase</keyword>
<dbReference type="InterPro" id="IPR050491">
    <property type="entry name" value="AmpC-like"/>
</dbReference>
<sequence>MNKNIIVLLLIISNNLFSQKINFENLGNYLNYIENNNLGTGSVSIFKDGEEIYNKDFGQKNIPDLIYNNTTKYQIGSVTKLITATLIYKLIEKKKLGINDKLSDFYPEIPNSEKITIKNLLEHTSGLGSYVVKEGQVWVTEKVTEKEIFNLIIKQGVSFEPNEKVAYSNTAYYLLTKIIEKKYKKPFHKVFTQEIAQPLKLRNLVSIKSNPKNVFKPYHYKMNKWQELEKEIDFFNVIGVGDMASTPKDLNIFINNLFQNKIIKKESLEMMLPSGNTDSWGRGIATWMFDGIVFYGHGGDTLGSHALLIYNKDENLSIAYTTNGERIRKEEFTKDIIYSLYDKDFDFPIIK</sequence>
<dbReference type="InterPro" id="IPR001466">
    <property type="entry name" value="Beta-lactam-related"/>
</dbReference>
<dbReference type="Pfam" id="PF00144">
    <property type="entry name" value="Beta-lactamase"/>
    <property type="match status" value="1"/>
</dbReference>
<gene>
    <name evidence="2" type="ORF">EJB19_11985</name>
</gene>
<evidence type="ECO:0000259" key="1">
    <source>
        <dbReference type="Pfam" id="PF00144"/>
    </source>
</evidence>
<dbReference type="EMBL" id="RWGX01000005">
    <property type="protein sequence ID" value="RVU87068.1"/>
    <property type="molecule type" value="Genomic_DNA"/>
</dbReference>
<dbReference type="GO" id="GO:0016787">
    <property type="term" value="F:hydrolase activity"/>
    <property type="evidence" value="ECO:0007669"/>
    <property type="project" value="UniProtKB-KW"/>
</dbReference>